<keyword evidence="3 5" id="KW-1133">Transmembrane helix</keyword>
<sequence length="413" mass="47795">MNTVFFQNIRDFFTDLPLLKEFFILALILLGSFLVYLAAKRMGNKIARKFAARTKTRLDDIFIEHKVIEVLAFFIPLLIIKNFLFLLPLIGNTVDVIVNLLLTFLSARTVSTLLMAGNSYYELKPRARRRPIKSYLQIVVIVVYIVAFIIMIGILTRQPPWMLLSGLGAMTAIILLIFRDTILSFVAGIQINMYDLLHVGDWIEMPQFGADGDVIDIALHTIKVQNWDKSITIVPTHKILENSFRNWRGMEEAGGRRIKRSIYIDQNSIKFCDQEMIDRFLKIQLIHDYVKNKLEELERYNREHNIDDSVMVNGRRMTNIGTFRAYAAAYIKSHPKINQRLTKMVRQLPPGPQGLPIEIYAFTNDIRWEVYESIQADIFDHLLAVVPEFELRIFQNPSGKDFAQLTTQIHSRG</sequence>
<accession>H1XPT4</accession>
<keyword evidence="4 5" id="KW-0472">Membrane</keyword>
<dbReference type="GO" id="GO:0071470">
    <property type="term" value="P:cellular response to osmotic stress"/>
    <property type="evidence" value="ECO:0007669"/>
    <property type="project" value="InterPro"/>
</dbReference>
<dbReference type="HOGENOM" id="CLU_045354_1_0_0"/>
<comment type="subcellular location">
    <subcellularLocation>
        <location evidence="1">Membrane</location>
    </subcellularLocation>
</comment>
<dbReference type="Pfam" id="PF00924">
    <property type="entry name" value="MS_channel_2nd"/>
    <property type="match status" value="1"/>
</dbReference>
<reference evidence="8 9" key="1">
    <citation type="submission" date="2011-09" db="EMBL/GenBank/DDBJ databases">
        <title>The permanent draft genome of Caldithrix abyssi DSM 13497.</title>
        <authorList>
            <consortium name="US DOE Joint Genome Institute (JGI-PGF)"/>
            <person name="Lucas S."/>
            <person name="Han J."/>
            <person name="Lapidus A."/>
            <person name="Bruce D."/>
            <person name="Goodwin L."/>
            <person name="Pitluck S."/>
            <person name="Peters L."/>
            <person name="Kyrpides N."/>
            <person name="Mavromatis K."/>
            <person name="Ivanova N."/>
            <person name="Mikhailova N."/>
            <person name="Chertkov O."/>
            <person name="Detter J.C."/>
            <person name="Tapia R."/>
            <person name="Han C."/>
            <person name="Land M."/>
            <person name="Hauser L."/>
            <person name="Markowitz V."/>
            <person name="Cheng J.-F."/>
            <person name="Hugenholtz P."/>
            <person name="Woyke T."/>
            <person name="Wu D."/>
            <person name="Spring S."/>
            <person name="Brambilla E."/>
            <person name="Klenk H.-P."/>
            <person name="Eisen J.A."/>
        </authorList>
    </citation>
    <scope>NUCLEOTIDE SEQUENCE [LARGE SCALE GENOMIC DNA]</scope>
    <source>
        <strain evidence="8 9">DSM 13497</strain>
    </source>
</reference>
<dbReference type="GO" id="GO:0008381">
    <property type="term" value="F:mechanosensitive monoatomic ion channel activity"/>
    <property type="evidence" value="ECO:0007669"/>
    <property type="project" value="InterPro"/>
</dbReference>
<dbReference type="InterPro" id="IPR010920">
    <property type="entry name" value="LSM_dom_sf"/>
</dbReference>
<dbReference type="SUPFAM" id="SSF50182">
    <property type="entry name" value="Sm-like ribonucleoproteins"/>
    <property type="match status" value="1"/>
</dbReference>
<proteinExistence type="predicted"/>
<reference evidence="7 10" key="2">
    <citation type="submission" date="2016-11" db="EMBL/GenBank/DDBJ databases">
        <title>Genomic analysis of Caldithrix abyssi and proposal of a novel bacterial phylum Caldithrichaeota.</title>
        <authorList>
            <person name="Kublanov I."/>
            <person name="Sigalova O."/>
            <person name="Gavrilov S."/>
            <person name="Lebedinsky A."/>
            <person name="Ivanova N."/>
            <person name="Daum C."/>
            <person name="Reddy T."/>
            <person name="Klenk H.P."/>
            <person name="Goker M."/>
            <person name="Reva O."/>
            <person name="Miroshnichenko M."/>
            <person name="Kyprides N."/>
            <person name="Woyke T."/>
            <person name="Gelfand M."/>
        </authorList>
    </citation>
    <scope>NUCLEOTIDE SEQUENCE [LARGE SCALE GENOMIC DNA]</scope>
    <source>
        <strain evidence="7 10">LF13</strain>
    </source>
</reference>
<dbReference type="STRING" id="880073.Cabys_3667"/>
<gene>
    <name evidence="7" type="ORF">Cabys_3667</name>
    <name evidence="8" type="ORF">Calab_1439</name>
</gene>
<organism evidence="8 9">
    <name type="scientific">Caldithrix abyssi DSM 13497</name>
    <dbReference type="NCBI Taxonomy" id="880073"/>
    <lineage>
        <taxon>Bacteria</taxon>
        <taxon>Pseudomonadati</taxon>
        <taxon>Calditrichota</taxon>
        <taxon>Calditrichia</taxon>
        <taxon>Calditrichales</taxon>
        <taxon>Calditrichaceae</taxon>
        <taxon>Caldithrix</taxon>
    </lineage>
</organism>
<feature type="domain" description="Mechanosensitive ion channel MscS" evidence="6">
    <location>
        <begin position="180"/>
        <end position="248"/>
    </location>
</feature>
<evidence type="ECO:0000313" key="9">
    <source>
        <dbReference type="Proteomes" id="UP000004671"/>
    </source>
</evidence>
<evidence type="ECO:0000256" key="3">
    <source>
        <dbReference type="ARBA" id="ARBA00022989"/>
    </source>
</evidence>
<evidence type="ECO:0000259" key="6">
    <source>
        <dbReference type="Pfam" id="PF00924"/>
    </source>
</evidence>
<feature type="transmembrane region" description="Helical" evidence="5">
    <location>
        <begin position="67"/>
        <end position="90"/>
    </location>
</feature>
<dbReference type="InterPro" id="IPR030192">
    <property type="entry name" value="YbdG"/>
</dbReference>
<dbReference type="InterPro" id="IPR006685">
    <property type="entry name" value="MscS_channel_2nd"/>
</dbReference>
<dbReference type="Gene3D" id="2.30.30.60">
    <property type="match status" value="1"/>
</dbReference>
<feature type="transmembrane region" description="Helical" evidence="5">
    <location>
        <begin position="96"/>
        <end position="114"/>
    </location>
</feature>
<evidence type="ECO:0000313" key="7">
    <source>
        <dbReference type="EMBL" id="APF20413.1"/>
    </source>
</evidence>
<dbReference type="GO" id="GO:0005886">
    <property type="term" value="C:plasma membrane"/>
    <property type="evidence" value="ECO:0007669"/>
    <property type="project" value="TreeGrafter"/>
</dbReference>
<dbReference type="FunCoup" id="H1XPT4">
    <property type="interactions" value="40"/>
</dbReference>
<evidence type="ECO:0000256" key="2">
    <source>
        <dbReference type="ARBA" id="ARBA00022692"/>
    </source>
</evidence>
<dbReference type="InParanoid" id="H1XPT4"/>
<dbReference type="PANTHER" id="PTHR30414:SF0">
    <property type="entry name" value="MINICONDUCTANCE MECHANOSENSITIVE CHANNEL YBDG"/>
    <property type="match status" value="1"/>
</dbReference>
<evidence type="ECO:0000256" key="5">
    <source>
        <dbReference type="SAM" id="Phobius"/>
    </source>
</evidence>
<dbReference type="KEGG" id="caby:Cabys_3667"/>
<dbReference type="PANTHER" id="PTHR30414">
    <property type="entry name" value="MINICONDUCTANCE MECHANOSENSITIVE CHANNEL YBDG"/>
    <property type="match status" value="1"/>
</dbReference>
<dbReference type="InterPro" id="IPR023408">
    <property type="entry name" value="MscS_beta-dom_sf"/>
</dbReference>
<keyword evidence="9" id="KW-1185">Reference proteome</keyword>
<evidence type="ECO:0000256" key="1">
    <source>
        <dbReference type="ARBA" id="ARBA00004370"/>
    </source>
</evidence>
<feature type="transmembrane region" description="Helical" evidence="5">
    <location>
        <begin position="135"/>
        <end position="155"/>
    </location>
</feature>
<dbReference type="EMBL" id="CP018099">
    <property type="protein sequence ID" value="APF20413.1"/>
    <property type="molecule type" value="Genomic_DNA"/>
</dbReference>
<protein>
    <submittedName>
        <fullName evidence="7">Miniconductance mechanosensitive channel</fullName>
    </submittedName>
    <submittedName>
        <fullName evidence="8">MscS Mechanosensitive ion channel</fullName>
    </submittedName>
</protein>
<evidence type="ECO:0000256" key="4">
    <source>
        <dbReference type="ARBA" id="ARBA00023136"/>
    </source>
</evidence>
<dbReference type="eggNOG" id="COG0668">
    <property type="taxonomic scope" value="Bacteria"/>
</dbReference>
<dbReference type="RefSeq" id="WP_006928152.1">
    <property type="nucleotide sequence ID" value="NZ_CM001402.1"/>
</dbReference>
<feature type="transmembrane region" description="Helical" evidence="5">
    <location>
        <begin position="161"/>
        <end position="178"/>
    </location>
</feature>
<dbReference type="PaxDb" id="880073-Calab_1439"/>
<feature type="transmembrane region" description="Helical" evidence="5">
    <location>
        <begin position="22"/>
        <end position="39"/>
    </location>
</feature>
<evidence type="ECO:0000313" key="8">
    <source>
        <dbReference type="EMBL" id="EHO41060.1"/>
    </source>
</evidence>
<dbReference type="AlphaFoldDB" id="H1XPT4"/>
<name>H1XPT4_CALAY</name>
<dbReference type="EMBL" id="CM001402">
    <property type="protein sequence ID" value="EHO41060.1"/>
    <property type="molecule type" value="Genomic_DNA"/>
</dbReference>
<evidence type="ECO:0000313" key="10">
    <source>
        <dbReference type="Proteomes" id="UP000183868"/>
    </source>
</evidence>
<dbReference type="Proteomes" id="UP000004671">
    <property type="component" value="Chromosome"/>
</dbReference>
<dbReference type="Proteomes" id="UP000183868">
    <property type="component" value="Chromosome"/>
</dbReference>
<keyword evidence="2 5" id="KW-0812">Transmembrane</keyword>